<dbReference type="SUPFAM" id="SSF161098">
    <property type="entry name" value="MetI-like"/>
    <property type="match status" value="1"/>
</dbReference>
<evidence type="ECO:0000256" key="3">
    <source>
        <dbReference type="ARBA" id="ARBA00022475"/>
    </source>
</evidence>
<accession>A0A2M8Z2D8</accession>
<comment type="subcellular location">
    <subcellularLocation>
        <location evidence="1 7">Cell membrane</location>
        <topology evidence="1 7">Multi-pass membrane protein</topology>
    </subcellularLocation>
</comment>
<dbReference type="GO" id="GO:0055085">
    <property type="term" value="P:transmembrane transport"/>
    <property type="evidence" value="ECO:0007669"/>
    <property type="project" value="InterPro"/>
</dbReference>
<organism evidence="9 10">
    <name type="scientific">[Clostridium] celerecrescens 18A</name>
    <dbReference type="NCBI Taxonomy" id="1286362"/>
    <lineage>
        <taxon>Bacteria</taxon>
        <taxon>Bacillati</taxon>
        <taxon>Bacillota</taxon>
        <taxon>Clostridia</taxon>
        <taxon>Lachnospirales</taxon>
        <taxon>Lachnospiraceae</taxon>
        <taxon>Lacrimispora</taxon>
    </lineage>
</organism>
<dbReference type="InterPro" id="IPR035906">
    <property type="entry name" value="MetI-like_sf"/>
</dbReference>
<dbReference type="Gene3D" id="1.10.3720.10">
    <property type="entry name" value="MetI-like"/>
    <property type="match status" value="1"/>
</dbReference>
<feature type="transmembrane region" description="Helical" evidence="7">
    <location>
        <begin position="105"/>
        <end position="125"/>
    </location>
</feature>
<feature type="transmembrane region" description="Helical" evidence="7">
    <location>
        <begin position="181"/>
        <end position="206"/>
    </location>
</feature>
<name>A0A2M8Z2D8_9FIRM</name>
<dbReference type="OrthoDB" id="156617at2"/>
<gene>
    <name evidence="9" type="ORF">H171_1073</name>
</gene>
<evidence type="ECO:0000256" key="1">
    <source>
        <dbReference type="ARBA" id="ARBA00004651"/>
    </source>
</evidence>
<dbReference type="RefSeq" id="WP_100304219.1">
    <property type="nucleotide sequence ID" value="NZ_PGET01000001.1"/>
</dbReference>
<feature type="transmembrane region" description="Helical" evidence="7">
    <location>
        <begin position="72"/>
        <end position="93"/>
    </location>
</feature>
<keyword evidence="5 7" id="KW-1133">Transmembrane helix</keyword>
<keyword evidence="4 7" id="KW-0812">Transmembrane</keyword>
<keyword evidence="3" id="KW-1003">Cell membrane</keyword>
<evidence type="ECO:0000256" key="6">
    <source>
        <dbReference type="ARBA" id="ARBA00023136"/>
    </source>
</evidence>
<evidence type="ECO:0000256" key="7">
    <source>
        <dbReference type="RuleBase" id="RU363032"/>
    </source>
</evidence>
<dbReference type="GO" id="GO:0005886">
    <property type="term" value="C:plasma membrane"/>
    <property type="evidence" value="ECO:0007669"/>
    <property type="project" value="UniProtKB-SubCell"/>
</dbReference>
<dbReference type="Proteomes" id="UP000231092">
    <property type="component" value="Unassembled WGS sequence"/>
</dbReference>
<evidence type="ECO:0000259" key="8">
    <source>
        <dbReference type="PROSITE" id="PS50928"/>
    </source>
</evidence>
<keyword evidence="6 7" id="KW-0472">Membrane</keyword>
<evidence type="ECO:0000256" key="5">
    <source>
        <dbReference type="ARBA" id="ARBA00022989"/>
    </source>
</evidence>
<feature type="transmembrane region" description="Helical" evidence="7">
    <location>
        <begin position="9"/>
        <end position="30"/>
    </location>
</feature>
<dbReference type="CDD" id="cd06261">
    <property type="entry name" value="TM_PBP2"/>
    <property type="match status" value="1"/>
</dbReference>
<evidence type="ECO:0000313" key="10">
    <source>
        <dbReference type="Proteomes" id="UP000231092"/>
    </source>
</evidence>
<dbReference type="PANTHER" id="PTHR43744:SF12">
    <property type="entry name" value="ABC TRANSPORTER PERMEASE PROTEIN MG189-RELATED"/>
    <property type="match status" value="1"/>
</dbReference>
<sequence>MSRKLKSTALYLFLIMGVIIIAYPVYLTVITSMKTPQELSQSFFALPKRFNFDNFKAIVTNSGYPRTVLNTLAITVFASLGTIAVIPMVSYAIARNMWEKGYYKYLYFFLLAGIFVPFTVKMLPLIKVMSVMDMLNIPGLIIVYISSAVCEGVFLYVAFIQGIPMELEEAAYIDGASTWKIYVHIVFPLLSPMTATVLIKNGLWYWNDFLLPLLTLNKSPDYWTLTLFQYNFKMTHAINYPMIFAAFLLSMLPIMVFYVFMQKKIIGGLTNGAVKG</sequence>
<comment type="similarity">
    <text evidence="7">Belongs to the binding-protein-dependent transport system permease family.</text>
</comment>
<evidence type="ECO:0000256" key="4">
    <source>
        <dbReference type="ARBA" id="ARBA00022692"/>
    </source>
</evidence>
<dbReference type="PANTHER" id="PTHR43744">
    <property type="entry name" value="ABC TRANSPORTER PERMEASE PROTEIN MG189-RELATED-RELATED"/>
    <property type="match status" value="1"/>
</dbReference>
<dbReference type="PROSITE" id="PS50928">
    <property type="entry name" value="ABC_TM1"/>
    <property type="match status" value="1"/>
</dbReference>
<dbReference type="InterPro" id="IPR000515">
    <property type="entry name" value="MetI-like"/>
</dbReference>
<reference evidence="9 10" key="1">
    <citation type="submission" date="2017-11" db="EMBL/GenBank/DDBJ databases">
        <title>Understudied soil microbes with underappreciated capabilities: Untangling the Clostridium saccharolyticum group.</title>
        <authorList>
            <person name="Leschine S."/>
        </authorList>
    </citation>
    <scope>NUCLEOTIDE SEQUENCE [LARGE SCALE GENOMIC DNA]</scope>
    <source>
        <strain evidence="9 10">18A</strain>
    </source>
</reference>
<feature type="transmembrane region" description="Helical" evidence="7">
    <location>
        <begin position="137"/>
        <end position="160"/>
    </location>
</feature>
<feature type="domain" description="ABC transmembrane type-1" evidence="8">
    <location>
        <begin position="68"/>
        <end position="261"/>
    </location>
</feature>
<dbReference type="AlphaFoldDB" id="A0A2M8Z2D8"/>
<comment type="caution">
    <text evidence="9">The sequence shown here is derived from an EMBL/GenBank/DDBJ whole genome shotgun (WGS) entry which is preliminary data.</text>
</comment>
<evidence type="ECO:0000313" key="9">
    <source>
        <dbReference type="EMBL" id="PJJ27604.1"/>
    </source>
</evidence>
<proteinExistence type="inferred from homology"/>
<evidence type="ECO:0000256" key="2">
    <source>
        <dbReference type="ARBA" id="ARBA00022448"/>
    </source>
</evidence>
<dbReference type="EMBL" id="PGET01000001">
    <property type="protein sequence ID" value="PJJ27604.1"/>
    <property type="molecule type" value="Genomic_DNA"/>
</dbReference>
<dbReference type="Pfam" id="PF00528">
    <property type="entry name" value="BPD_transp_1"/>
    <property type="match status" value="1"/>
</dbReference>
<keyword evidence="2 7" id="KW-0813">Transport</keyword>
<protein>
    <submittedName>
        <fullName evidence="9">Raffinose/stachyose/melibiose transport system permease protein</fullName>
    </submittedName>
</protein>
<feature type="transmembrane region" description="Helical" evidence="7">
    <location>
        <begin position="238"/>
        <end position="260"/>
    </location>
</feature>